<evidence type="ECO:0000313" key="9">
    <source>
        <dbReference type="EMBL" id="OKL59036.1"/>
    </source>
</evidence>
<dbReference type="InterPro" id="IPR042267">
    <property type="entry name" value="VTC_sf"/>
</dbReference>
<dbReference type="CDD" id="cd14480">
    <property type="entry name" value="SPX_VTC2_like"/>
    <property type="match status" value="1"/>
</dbReference>
<keyword evidence="3 7" id="KW-0812">Transmembrane</keyword>
<feature type="compositionally biased region" description="Polar residues" evidence="6">
    <location>
        <begin position="558"/>
        <end position="567"/>
    </location>
</feature>
<feature type="transmembrane region" description="Helical" evidence="7">
    <location>
        <begin position="1052"/>
        <end position="1076"/>
    </location>
</feature>
<dbReference type="InterPro" id="IPR004331">
    <property type="entry name" value="SPX_dom"/>
</dbReference>
<dbReference type="Pfam" id="PF02656">
    <property type="entry name" value="DUF202"/>
    <property type="match status" value="1"/>
</dbReference>
<dbReference type="GeneID" id="31005632"/>
<protein>
    <recommendedName>
        <fullName evidence="8">SPX domain-containing protein</fullName>
    </recommendedName>
</protein>
<dbReference type="Pfam" id="PF20684">
    <property type="entry name" value="Fung_rhodopsin"/>
    <property type="match status" value="1"/>
</dbReference>
<keyword evidence="2" id="KW-0926">Vacuole</keyword>
<feature type="transmembrane region" description="Helical" evidence="7">
    <location>
        <begin position="1015"/>
        <end position="1032"/>
    </location>
</feature>
<keyword evidence="4 7" id="KW-1133">Transmembrane helix</keyword>
<dbReference type="InterPro" id="IPR049326">
    <property type="entry name" value="Rhodopsin_dom_fungi"/>
</dbReference>
<evidence type="ECO:0000256" key="1">
    <source>
        <dbReference type="ARBA" id="ARBA00004128"/>
    </source>
</evidence>
<feature type="region of interest" description="Disordered" evidence="6">
    <location>
        <begin position="545"/>
        <end position="616"/>
    </location>
</feature>
<dbReference type="Proteomes" id="UP000214365">
    <property type="component" value="Unassembled WGS sequence"/>
</dbReference>
<organism evidence="9 10">
    <name type="scientific">Talaromyces atroroseus</name>
    <dbReference type="NCBI Taxonomy" id="1441469"/>
    <lineage>
        <taxon>Eukaryota</taxon>
        <taxon>Fungi</taxon>
        <taxon>Dikarya</taxon>
        <taxon>Ascomycota</taxon>
        <taxon>Pezizomycotina</taxon>
        <taxon>Eurotiomycetes</taxon>
        <taxon>Eurotiomycetidae</taxon>
        <taxon>Eurotiales</taxon>
        <taxon>Trichocomaceae</taxon>
        <taxon>Talaromyces</taxon>
        <taxon>Talaromyces sect. Trachyspermi</taxon>
    </lineage>
</organism>
<keyword evidence="10" id="KW-1185">Reference proteome</keyword>
<dbReference type="FunFam" id="3.20.100.30:FF:000002">
    <property type="entry name" value="Vacuolar transporter chaperone"/>
    <property type="match status" value="1"/>
</dbReference>
<comment type="subcellular location">
    <subcellularLocation>
        <location evidence="1">Vacuole membrane</location>
        <topology evidence="1">Multi-pass membrane protein</topology>
    </subcellularLocation>
</comment>
<proteinExistence type="predicted"/>
<evidence type="ECO:0000259" key="8">
    <source>
        <dbReference type="PROSITE" id="PS51382"/>
    </source>
</evidence>
<feature type="transmembrane region" description="Helical" evidence="7">
    <location>
        <begin position="927"/>
        <end position="949"/>
    </location>
</feature>
<feature type="domain" description="SPX" evidence="8">
    <location>
        <begin position="1"/>
        <end position="163"/>
    </location>
</feature>
<dbReference type="PROSITE" id="PS51382">
    <property type="entry name" value="SPX"/>
    <property type="match status" value="1"/>
</dbReference>
<evidence type="ECO:0000256" key="6">
    <source>
        <dbReference type="SAM" id="MobiDB-lite"/>
    </source>
</evidence>
<evidence type="ECO:0000256" key="3">
    <source>
        <dbReference type="ARBA" id="ARBA00022692"/>
    </source>
</evidence>
<evidence type="ECO:0000256" key="5">
    <source>
        <dbReference type="ARBA" id="ARBA00023136"/>
    </source>
</evidence>
<sequence length="1291" mass="145369">MRFGKTLKASIYPPWEGKYIDYAKLKSLLRERDLAGDDSDSETQPWTEIDEESFVQELINVQLDKVNAFQSETSQQLRERTNACEAKLMPLAKRPVDDGTEHDASEDKKWKQIAEEVVVELDNITKEVSELEKYSRINFSGFLKAAKKHDRKRGARYRIRPLLQVRLSELSFNSEDYSPLLHRLSAMYTFTRQLLGIGLPDDQEAGAETRPIHDAYVSYKFWVHTDNVVEVKTHILRRLPVLLYNPTTSKELDVSQRDPTITSLYFDNSSFDLYNQKVTRASEAESLRLRWSGDLNESPAIFLEKKTALEDNCSRETRVQLKAKHVQEFLRGEYKFEKKVTRLEGRAQGGSQAAEALKTEVEELQTFIKEKDLQPMLRANYTRTAFQIPGDDRIRISLDTNLALIREDALDPERPCRDPEDWHRRDIDELAMEYPFSSIHKGEIVRFPHALLEIKLRNSARNVEWLNDLMVSHLVKEAPRFSKFVHGVAQLFEDNINTLPFWLGELENDIRQDPQTAFQHEQERLAQRAEEDLVVGSFLGSKSSPLQSMMGAGRGSPGRSSMLTGTSPVIERTPRPSVTRESIQAMKPSPAADAITSQPAAERGPEAETRDEGATSSSYLENLFPSFSKSRYAQAHRGTAALPPGVSAPEVWIKDTGPVRVESKVWLANQRTFIKWQHVSILLASLSLALYNAADINNTVAQALAIIYTAFAVFASIWGWYMYEKRARLIRERSGKDLDNLFGPLVVCFGLAAALVLNFGFKYRAALNEARGNGVSDILANTTATIGIKLNRVHTQLVRRISDQSMLHEEVSRPVTEALIWTFVAVSSLFMAARLYTRLRIVHKIGLDDYITGVSLICAYLFAALVSTSIYWGMGAHADTLNTQQTERALLYSTASFAPGILSFTVPKLGVTALLIRILNPSPRTALGLWIFVGAVVLLNFGCVIILFAQCAPTRALWVPALREQVGTRCWSADVLADYSIVTGALSALVDLFLAVYPATVLWKLQMNRKKKIGLSMILGMGVFACAISIYKTTRLTGLDSGPDSTYNSFSVFLWTSIEGNTIIIAACIPTIAPLLESIFGRRVFYNASSEPSYVMPTYCEVCNNFVCRRGQNTASHSTSKNHSNSNPKRQRKQQQQQFKSPTHSTSITIARNKEQHCQEGGSSTLIISATTSRHSHSHGHTHNAHKKNKTYNMSRSDLESQTSILESDDEFELEHGHGHEHDDNSIPMDHIARRDEFTLAYERFERRESMSGSEGTKKKKRRSSAVLQAWRGFTNHNQVYGHNDGSRSGS</sequence>
<dbReference type="GO" id="GO:0006799">
    <property type="term" value="P:polyphosphate biosynthetic process"/>
    <property type="evidence" value="ECO:0007669"/>
    <property type="project" value="UniProtKB-ARBA"/>
</dbReference>
<dbReference type="OrthoDB" id="6493944at2759"/>
<feature type="transmembrane region" description="Helical" evidence="7">
    <location>
        <begin position="700"/>
        <end position="721"/>
    </location>
</feature>
<dbReference type="GO" id="GO:0033254">
    <property type="term" value="C:vacuolar transporter chaperone complex"/>
    <property type="evidence" value="ECO:0007669"/>
    <property type="project" value="TreeGrafter"/>
</dbReference>
<dbReference type="STRING" id="1441469.A0A225AVP4"/>
<dbReference type="EMBL" id="LFMY01000008">
    <property type="protein sequence ID" value="OKL59036.1"/>
    <property type="molecule type" value="Genomic_DNA"/>
</dbReference>
<feature type="region of interest" description="Disordered" evidence="6">
    <location>
        <begin position="1247"/>
        <end position="1266"/>
    </location>
</feature>
<evidence type="ECO:0000256" key="7">
    <source>
        <dbReference type="SAM" id="Phobius"/>
    </source>
</evidence>
<feature type="compositionally biased region" description="Low complexity" evidence="6">
    <location>
        <begin position="1114"/>
        <end position="1127"/>
    </location>
</feature>
<reference evidence="9 10" key="1">
    <citation type="submission" date="2015-06" db="EMBL/GenBank/DDBJ databases">
        <title>Talaromyces atroroseus IBT 11181 draft genome.</title>
        <authorList>
            <person name="Rasmussen K.B."/>
            <person name="Rasmussen S."/>
            <person name="Petersen B."/>
            <person name="Sicheritz-Ponten T."/>
            <person name="Mortensen U.H."/>
            <person name="Thrane U."/>
        </authorList>
    </citation>
    <scope>NUCLEOTIDE SEQUENCE [LARGE SCALE GENOMIC DNA]</scope>
    <source>
        <strain evidence="9 10">IBT 11181</strain>
    </source>
</reference>
<dbReference type="InterPro" id="IPR018966">
    <property type="entry name" value="VTC_domain"/>
</dbReference>
<evidence type="ECO:0000256" key="2">
    <source>
        <dbReference type="ARBA" id="ARBA00022554"/>
    </source>
</evidence>
<feature type="compositionally biased region" description="Basic and acidic residues" evidence="6">
    <location>
        <begin position="603"/>
        <end position="613"/>
    </location>
</feature>
<dbReference type="InterPro" id="IPR051572">
    <property type="entry name" value="VTC_Complex_Subunit"/>
</dbReference>
<feature type="transmembrane region" description="Helical" evidence="7">
    <location>
        <begin position="892"/>
        <end position="915"/>
    </location>
</feature>
<name>A0A225AVP4_TALAT</name>
<feature type="transmembrane region" description="Helical" evidence="7">
    <location>
        <begin position="818"/>
        <end position="837"/>
    </location>
</feature>
<feature type="region of interest" description="Disordered" evidence="6">
    <location>
        <begin position="1114"/>
        <end position="1146"/>
    </location>
</feature>
<dbReference type="InterPro" id="IPR003807">
    <property type="entry name" value="DUF202"/>
</dbReference>
<dbReference type="Pfam" id="PF09359">
    <property type="entry name" value="VTC"/>
    <property type="match status" value="1"/>
</dbReference>
<feature type="transmembrane region" description="Helical" evidence="7">
    <location>
        <begin position="741"/>
        <end position="761"/>
    </location>
</feature>
<comment type="caution">
    <text evidence="9">The sequence shown here is derived from an EMBL/GenBank/DDBJ whole genome shotgun (WGS) entry which is preliminary data.</text>
</comment>
<dbReference type="GO" id="GO:0000329">
    <property type="term" value="C:fungal-type vacuole membrane"/>
    <property type="evidence" value="ECO:0007669"/>
    <property type="project" value="TreeGrafter"/>
</dbReference>
<dbReference type="RefSeq" id="XP_020119157.1">
    <property type="nucleotide sequence ID" value="XM_020268194.1"/>
</dbReference>
<keyword evidence="5 7" id="KW-0472">Membrane</keyword>
<accession>A0A225AVP4</accession>
<dbReference type="PANTHER" id="PTHR46140:SF2">
    <property type="entry name" value="VACUOLAR TRANSPORTER CHAPERONE 3 COMPLEX SUBUNIT 3-RELATED"/>
    <property type="match status" value="1"/>
</dbReference>
<feature type="transmembrane region" description="Helical" evidence="7">
    <location>
        <begin position="981"/>
        <end position="1003"/>
    </location>
</feature>
<evidence type="ECO:0000256" key="4">
    <source>
        <dbReference type="ARBA" id="ARBA00022989"/>
    </source>
</evidence>
<dbReference type="Gene3D" id="3.20.100.30">
    <property type="entry name" value="VTC, catalytic tunnel domain"/>
    <property type="match status" value="1"/>
</dbReference>
<dbReference type="PANTHER" id="PTHR46140">
    <property type="entry name" value="VACUOLAR TRANSPORTER CHAPERONE 1-RELATED"/>
    <property type="match status" value="1"/>
</dbReference>
<evidence type="ECO:0000313" key="10">
    <source>
        <dbReference type="Proteomes" id="UP000214365"/>
    </source>
</evidence>
<feature type="transmembrane region" description="Helical" evidence="7">
    <location>
        <begin position="849"/>
        <end position="872"/>
    </location>
</feature>
<gene>
    <name evidence="9" type="ORF">UA08_05876</name>
</gene>